<dbReference type="Proteomes" id="UP000192448">
    <property type="component" value="Unassembled WGS sequence"/>
</dbReference>
<feature type="compositionally biased region" description="Gly residues" evidence="1">
    <location>
        <begin position="13"/>
        <end position="25"/>
    </location>
</feature>
<feature type="region of interest" description="Disordered" evidence="1">
    <location>
        <begin position="1"/>
        <end position="64"/>
    </location>
</feature>
<organism evidence="3 4">
    <name type="scientific">Mycobacterium aquaticum</name>
    <dbReference type="NCBI Taxonomy" id="1927124"/>
    <lineage>
        <taxon>Bacteria</taxon>
        <taxon>Bacillati</taxon>
        <taxon>Actinomycetota</taxon>
        <taxon>Actinomycetes</taxon>
        <taxon>Mycobacteriales</taxon>
        <taxon>Mycobacteriaceae</taxon>
        <taxon>Mycobacterium</taxon>
    </lineage>
</organism>
<dbReference type="STRING" id="1927124.BST13_27550"/>
<keyword evidence="2" id="KW-0472">Membrane</keyword>
<feature type="compositionally biased region" description="Pro residues" evidence="1">
    <location>
        <begin position="45"/>
        <end position="59"/>
    </location>
</feature>
<reference evidence="3 4" key="1">
    <citation type="submission" date="2017-02" db="EMBL/GenBank/DDBJ databases">
        <title>The new phylogeny of genus Mycobacterium.</title>
        <authorList>
            <person name="Tortoli E."/>
            <person name="Trovato A."/>
            <person name="Cirillo D.M."/>
        </authorList>
    </citation>
    <scope>NUCLEOTIDE SEQUENCE [LARGE SCALE GENOMIC DNA]</scope>
    <source>
        <strain evidence="3 4">RW6</strain>
    </source>
</reference>
<comment type="caution">
    <text evidence="3">The sequence shown here is derived from an EMBL/GenBank/DDBJ whole genome shotgun (WGS) entry which is preliminary data.</text>
</comment>
<name>A0A1X0AGZ5_9MYCO</name>
<keyword evidence="2" id="KW-1133">Transmembrane helix</keyword>
<evidence type="ECO:0000256" key="1">
    <source>
        <dbReference type="SAM" id="MobiDB-lite"/>
    </source>
</evidence>
<feature type="region of interest" description="Disordered" evidence="1">
    <location>
        <begin position="91"/>
        <end position="118"/>
    </location>
</feature>
<feature type="transmembrane region" description="Helical" evidence="2">
    <location>
        <begin position="69"/>
        <end position="90"/>
    </location>
</feature>
<feature type="compositionally biased region" description="Pro residues" evidence="1">
    <location>
        <begin position="1"/>
        <end position="12"/>
    </location>
</feature>
<feature type="compositionally biased region" description="Low complexity" evidence="1">
    <location>
        <begin position="26"/>
        <end position="44"/>
    </location>
</feature>
<gene>
    <name evidence="3" type="ORF">BST13_27550</name>
</gene>
<feature type="region of interest" description="Disordered" evidence="1">
    <location>
        <begin position="259"/>
        <end position="281"/>
    </location>
</feature>
<keyword evidence="4" id="KW-1185">Reference proteome</keyword>
<evidence type="ECO:0000313" key="3">
    <source>
        <dbReference type="EMBL" id="ORA29337.1"/>
    </source>
</evidence>
<proteinExistence type="predicted"/>
<accession>A0A1X0AGZ5</accession>
<keyword evidence="2" id="KW-0812">Transmembrane</keyword>
<protein>
    <submittedName>
        <fullName evidence="3">Uncharacterized protein</fullName>
    </submittedName>
</protein>
<dbReference type="EMBL" id="MVHF01000036">
    <property type="protein sequence ID" value="ORA29337.1"/>
    <property type="molecule type" value="Genomic_DNA"/>
</dbReference>
<feature type="compositionally biased region" description="Polar residues" evidence="1">
    <location>
        <begin position="107"/>
        <end position="118"/>
    </location>
</feature>
<dbReference type="AlphaFoldDB" id="A0A1X0AGZ5"/>
<sequence>MTWPPPGNPGSPPFGGGDPFGGPGSFGPAPQQGYGDGEPFQQQPVPQPGWQPQPGPPVPGRKRGNGWKWSLGAVALIVVIAVTVAITLSVSGRGGKDDGKAVGPGGSQSPAVGSNVASANDTGPATIITDEPTCAGWAAIEKAVNDAEAKTDWSNHDYKTPVSDWTPELRAKYDTMSKALTATADQAVALAKKTPHRVVRELYEQFIAYARAFVSSLGTYAEIDQQLANASVHARVGFDYVCDAITWKSAVTHAPFVSDPAPPTTLAKPGDPGNQQRALESSSGVDCAKWNSVFDKFGEDTKGWSALDPKLSVDEWRPDQRAAVDAVIPVMQKYADDIETLGRASGNATIEDFSVLGAQYWRAYADALPTYAKTDAFLSLTAARMPSFVVVACKAVGG</sequence>
<evidence type="ECO:0000256" key="2">
    <source>
        <dbReference type="SAM" id="Phobius"/>
    </source>
</evidence>
<evidence type="ECO:0000313" key="4">
    <source>
        <dbReference type="Proteomes" id="UP000192448"/>
    </source>
</evidence>